<protein>
    <submittedName>
        <fullName evidence="2">Uncharacterized protein</fullName>
    </submittedName>
</protein>
<reference evidence="2" key="1">
    <citation type="submission" date="2019-03" db="EMBL/GenBank/DDBJ databases">
        <authorList>
            <person name="Mank J."/>
            <person name="Almeida P."/>
        </authorList>
    </citation>
    <scope>NUCLEOTIDE SEQUENCE</scope>
    <source>
        <strain evidence="2">78183</strain>
    </source>
</reference>
<proteinExistence type="predicted"/>
<evidence type="ECO:0000313" key="2">
    <source>
        <dbReference type="EMBL" id="VFU37309.1"/>
    </source>
</evidence>
<name>A0A6N2L9U8_SALVM</name>
<dbReference type="AlphaFoldDB" id="A0A6N2L9U8"/>
<organism evidence="2">
    <name type="scientific">Salix viminalis</name>
    <name type="common">Common osier</name>
    <name type="synonym">Basket willow</name>
    <dbReference type="NCBI Taxonomy" id="40686"/>
    <lineage>
        <taxon>Eukaryota</taxon>
        <taxon>Viridiplantae</taxon>
        <taxon>Streptophyta</taxon>
        <taxon>Embryophyta</taxon>
        <taxon>Tracheophyta</taxon>
        <taxon>Spermatophyta</taxon>
        <taxon>Magnoliopsida</taxon>
        <taxon>eudicotyledons</taxon>
        <taxon>Gunneridae</taxon>
        <taxon>Pentapetalae</taxon>
        <taxon>rosids</taxon>
        <taxon>fabids</taxon>
        <taxon>Malpighiales</taxon>
        <taxon>Salicaceae</taxon>
        <taxon>Saliceae</taxon>
        <taxon>Salix</taxon>
    </lineage>
</organism>
<feature type="region of interest" description="Disordered" evidence="1">
    <location>
        <begin position="41"/>
        <end position="65"/>
    </location>
</feature>
<evidence type="ECO:0000256" key="1">
    <source>
        <dbReference type="SAM" id="MobiDB-lite"/>
    </source>
</evidence>
<dbReference type="EMBL" id="CAADRP010001224">
    <property type="protein sequence ID" value="VFU37309.1"/>
    <property type="molecule type" value="Genomic_DNA"/>
</dbReference>
<accession>A0A6N2L9U8</accession>
<sequence>MAVPRRCLTVPHCPTAHRSLLPSRLSHGHFFVPHRHRSLLPLHPSHGHSGAETNRRFWGRRFDRN</sequence>
<gene>
    <name evidence="2" type="ORF">SVIM_LOCUS195944</name>
</gene>